<dbReference type="Proteomes" id="UP001396334">
    <property type="component" value="Unassembled WGS sequence"/>
</dbReference>
<proteinExistence type="predicted"/>
<comment type="caution">
    <text evidence="1">The sequence shown here is derived from an EMBL/GenBank/DDBJ whole genome shotgun (WGS) entry which is preliminary data.</text>
</comment>
<name>A0ABR2SZC1_9ROSI</name>
<evidence type="ECO:0008006" key="3">
    <source>
        <dbReference type="Google" id="ProtNLM"/>
    </source>
</evidence>
<dbReference type="InterPro" id="IPR015683">
    <property type="entry name" value="Ionotropic_Glu_rcpt"/>
</dbReference>
<dbReference type="SUPFAM" id="SSF53850">
    <property type="entry name" value="Periplasmic binding protein-like II"/>
    <property type="match status" value="1"/>
</dbReference>
<organism evidence="1 2">
    <name type="scientific">Hibiscus sabdariffa</name>
    <name type="common">roselle</name>
    <dbReference type="NCBI Taxonomy" id="183260"/>
    <lineage>
        <taxon>Eukaryota</taxon>
        <taxon>Viridiplantae</taxon>
        <taxon>Streptophyta</taxon>
        <taxon>Embryophyta</taxon>
        <taxon>Tracheophyta</taxon>
        <taxon>Spermatophyta</taxon>
        <taxon>Magnoliopsida</taxon>
        <taxon>eudicotyledons</taxon>
        <taxon>Gunneridae</taxon>
        <taxon>Pentapetalae</taxon>
        <taxon>rosids</taxon>
        <taxon>malvids</taxon>
        <taxon>Malvales</taxon>
        <taxon>Malvaceae</taxon>
        <taxon>Malvoideae</taxon>
        <taxon>Hibiscus</taxon>
    </lineage>
</organism>
<evidence type="ECO:0000313" key="1">
    <source>
        <dbReference type="EMBL" id="KAK9030582.1"/>
    </source>
</evidence>
<dbReference type="PANTHER" id="PTHR18966">
    <property type="entry name" value="IONOTROPIC GLUTAMATE RECEPTOR"/>
    <property type="match status" value="1"/>
</dbReference>
<dbReference type="Gene3D" id="3.40.190.10">
    <property type="entry name" value="Periplasmic binding protein-like II"/>
    <property type="match status" value="1"/>
</dbReference>
<sequence>MREKPEGDSRWRSDGYGKVMELENEREQSVVWKEVMFFNGINEGEISGKGRVRGGTGGGQGRRVRAREVEGLLSGGMAGNYDDLILGVYHKNFDAVVGDITIIASRFPFVDFTLPFTDMGMGVVVPKTNKNDIWIFLKPLSGDLWITTVFAHQEKLLSNLSKFVVTATTGGFGFVFPKGVLTKLSGDFRSLYSYKLQKNVIQRKCCGRIDDREKKGVHQFQFLLSALYGKNLNCHSGKLLATSALCLFPCFISSLPVQASPKDWDIP</sequence>
<reference evidence="1 2" key="1">
    <citation type="journal article" date="2024" name="G3 (Bethesda)">
        <title>Genome assembly of Hibiscus sabdariffa L. provides insights into metabolisms of medicinal natural products.</title>
        <authorList>
            <person name="Kim T."/>
        </authorList>
    </citation>
    <scope>NUCLEOTIDE SEQUENCE [LARGE SCALE GENOMIC DNA]</scope>
    <source>
        <strain evidence="1">TK-2024</strain>
        <tissue evidence="1">Old leaves</tissue>
    </source>
</reference>
<evidence type="ECO:0000313" key="2">
    <source>
        <dbReference type="Proteomes" id="UP001396334"/>
    </source>
</evidence>
<gene>
    <name evidence="1" type="ORF">V6N11_032004</name>
</gene>
<protein>
    <recommendedName>
        <fullName evidence="3">Solute-binding protein family 3/N-terminal domain-containing protein</fullName>
    </recommendedName>
</protein>
<keyword evidence="2" id="KW-1185">Reference proteome</keyword>
<accession>A0ABR2SZC1</accession>
<dbReference type="EMBL" id="JBBPBN010000010">
    <property type="protein sequence ID" value="KAK9030582.1"/>
    <property type="molecule type" value="Genomic_DNA"/>
</dbReference>